<evidence type="ECO:0000256" key="2">
    <source>
        <dbReference type="PIRSR" id="PIRSR004976-50"/>
    </source>
</evidence>
<feature type="binding site" evidence="2">
    <location>
        <position position="7"/>
    </location>
    <ligand>
        <name>Zn(2+)</name>
        <dbReference type="ChEBI" id="CHEBI:29105"/>
        <label>1</label>
    </ligand>
</feature>
<evidence type="ECO:0000259" key="3">
    <source>
        <dbReference type="Pfam" id="PF01171"/>
    </source>
</evidence>
<proteinExistence type="predicted"/>
<accession>A0A2J6WEZ8</accession>
<dbReference type="GO" id="GO:0002143">
    <property type="term" value="P:tRNA wobble position uridine thiolation"/>
    <property type="evidence" value="ECO:0007669"/>
    <property type="project" value="TreeGrafter"/>
</dbReference>
<keyword evidence="2" id="KW-0479">Metal-binding</keyword>
<dbReference type="InterPro" id="IPR014729">
    <property type="entry name" value="Rossmann-like_a/b/a_fold"/>
</dbReference>
<gene>
    <name evidence="4" type="ORF">C0189_02060</name>
</gene>
<keyword evidence="1" id="KW-0808">Transferase</keyword>
<evidence type="ECO:0000256" key="1">
    <source>
        <dbReference type="ARBA" id="ARBA00022679"/>
    </source>
</evidence>
<dbReference type="PIRSF" id="PIRSF004976">
    <property type="entry name" value="ATPase_YdaO"/>
    <property type="match status" value="1"/>
</dbReference>
<dbReference type="GO" id="GO:0002144">
    <property type="term" value="C:cytosolic tRNA wobble base thiouridylase complex"/>
    <property type="evidence" value="ECO:0007669"/>
    <property type="project" value="TreeGrafter"/>
</dbReference>
<feature type="binding site" evidence="2">
    <location>
        <position position="292"/>
    </location>
    <ligand>
        <name>Zn(2+)</name>
        <dbReference type="ChEBI" id="CHEBI:29105"/>
        <label>2</label>
    </ligand>
</feature>
<feature type="domain" description="tRNA(Ile)-lysidine/2-thiocytidine synthase N-terminal" evidence="3">
    <location>
        <begin position="53"/>
        <end position="223"/>
    </location>
</feature>
<evidence type="ECO:0000313" key="4">
    <source>
        <dbReference type="EMBL" id="PMP68050.1"/>
    </source>
</evidence>
<dbReference type="AlphaFoldDB" id="A0A2J6WEZ8"/>
<dbReference type="GO" id="GO:0046872">
    <property type="term" value="F:metal ion binding"/>
    <property type="evidence" value="ECO:0007669"/>
    <property type="project" value="UniProtKB-KW"/>
</dbReference>
<dbReference type="InterPro" id="IPR011063">
    <property type="entry name" value="TilS/TtcA_N"/>
</dbReference>
<dbReference type="SUPFAM" id="SSF52402">
    <property type="entry name" value="Adenine nucleotide alpha hydrolases-like"/>
    <property type="match status" value="1"/>
</dbReference>
<feature type="binding site" evidence="2">
    <location>
        <position position="24"/>
    </location>
    <ligand>
        <name>Zn(2+)</name>
        <dbReference type="ChEBI" id="CHEBI:29105"/>
        <label>1</label>
    </ligand>
</feature>
<dbReference type="Gene3D" id="3.40.50.620">
    <property type="entry name" value="HUPs"/>
    <property type="match status" value="1"/>
</dbReference>
<dbReference type="GO" id="GO:0000049">
    <property type="term" value="F:tRNA binding"/>
    <property type="evidence" value="ECO:0007669"/>
    <property type="project" value="TreeGrafter"/>
</dbReference>
<feature type="binding site" evidence="2">
    <location>
        <position position="21"/>
    </location>
    <ligand>
        <name>Zn(2+)</name>
        <dbReference type="ChEBI" id="CHEBI:29105"/>
        <label>1</label>
    </ligand>
</feature>
<dbReference type="Proteomes" id="UP000237040">
    <property type="component" value="Unassembled WGS sequence"/>
</dbReference>
<dbReference type="GO" id="GO:0016740">
    <property type="term" value="F:transferase activity"/>
    <property type="evidence" value="ECO:0007669"/>
    <property type="project" value="UniProtKB-KW"/>
</dbReference>
<dbReference type="PANTHER" id="PTHR11807:SF27">
    <property type="entry name" value="TRNA-5-METHYLURIDINE(54) 2-SULFURTRANSFERASE"/>
    <property type="match status" value="1"/>
</dbReference>
<feature type="binding site" evidence="2">
    <location>
        <position position="281"/>
    </location>
    <ligand>
        <name>Zn(2+)</name>
        <dbReference type="ChEBI" id="CHEBI:29105"/>
        <label>2</label>
    </ligand>
</feature>
<comment type="caution">
    <text evidence="4">The sequence shown here is derived from an EMBL/GenBank/DDBJ whole genome shotgun (WGS) entry which is preliminary data.</text>
</comment>
<keyword evidence="2" id="KW-0862">Zinc</keyword>
<dbReference type="PANTHER" id="PTHR11807">
    <property type="entry name" value="ATPASES OF THE PP SUPERFAMILY-RELATED"/>
    <property type="match status" value="1"/>
</dbReference>
<sequence>MAKCMRCGKPATIYLEGLRFCEDCFKIHVEREFEEAIEGHAIESRLINANDRIMVAVSGGKDSMVLWYLLHKFNFNIVPVHLNLHYGVFSEKSVEVVKKFSEKISKKVLIYSVIEDFGINMEDVFRKAKNRPRCAVCGVIKRYLINKIALDLKVDSVATGHNLDDGAATTLKAILNWDFNTLSRNYPLTPPYKDKLVKRIKPLYRLADAELKAYADLLGIDYTTEICPYKIGRVTLSKTKDILNEINTQFKGVKRTFYYGYLRNNTLFKKDEVELKECKICGMPTSNEDGICEFCKLTKDMENG</sequence>
<protein>
    <recommendedName>
        <fullName evidence="3">tRNA(Ile)-lysidine/2-thiocytidine synthase N-terminal domain-containing protein</fullName>
    </recommendedName>
</protein>
<feature type="binding site" evidence="2">
    <location>
        <position position="278"/>
    </location>
    <ligand>
        <name>Zn(2+)</name>
        <dbReference type="ChEBI" id="CHEBI:29105"/>
        <label>2</label>
    </ligand>
</feature>
<evidence type="ECO:0000313" key="5">
    <source>
        <dbReference type="Proteomes" id="UP000237040"/>
    </source>
</evidence>
<feature type="binding site" evidence="2">
    <location>
        <position position="295"/>
    </location>
    <ligand>
        <name>Zn(2+)</name>
        <dbReference type="ChEBI" id="CHEBI:29105"/>
        <label>2</label>
    </ligand>
</feature>
<feature type="binding site" evidence="2">
    <location>
        <position position="4"/>
    </location>
    <ligand>
        <name>Zn(2+)</name>
        <dbReference type="ChEBI" id="CHEBI:29105"/>
        <label>1</label>
    </ligand>
</feature>
<reference evidence="4 5" key="1">
    <citation type="submission" date="2018-01" db="EMBL/GenBank/DDBJ databases">
        <title>Metagenomic assembled genomes from two thermal pools in the Uzon Caldera, Kamchatka, Russia.</title>
        <authorList>
            <person name="Wilkins L."/>
            <person name="Ettinger C."/>
        </authorList>
    </citation>
    <scope>NUCLEOTIDE SEQUENCE [LARGE SCALE GENOMIC DNA]</scope>
    <source>
        <strain evidence="4">ZAV-07</strain>
    </source>
</reference>
<organism evidence="4 5">
    <name type="scientific">Caldisericum exile</name>
    <dbReference type="NCBI Taxonomy" id="693075"/>
    <lineage>
        <taxon>Bacteria</taxon>
        <taxon>Pseudomonadati</taxon>
        <taxon>Caldisericota/Cryosericota group</taxon>
        <taxon>Caldisericota</taxon>
        <taxon>Caldisericia</taxon>
        <taxon>Caldisericales</taxon>
        <taxon>Caldisericaceae</taxon>
        <taxon>Caldisericum</taxon>
    </lineage>
</organism>
<name>A0A2J6WEZ8_9BACT</name>
<dbReference type="InterPro" id="IPR035107">
    <property type="entry name" value="tRNA_thiolation_TtcA_Ctu1"/>
</dbReference>
<dbReference type="EMBL" id="PNIL01000029">
    <property type="protein sequence ID" value="PMP68050.1"/>
    <property type="molecule type" value="Genomic_DNA"/>
</dbReference>
<dbReference type="Pfam" id="PF01171">
    <property type="entry name" value="ATP_bind_3"/>
    <property type="match status" value="1"/>
</dbReference>